<dbReference type="Gene3D" id="3.40.50.1820">
    <property type="entry name" value="alpha/beta hydrolase"/>
    <property type="match status" value="1"/>
</dbReference>
<comment type="caution">
    <text evidence="4">The sequence shown here is derived from an EMBL/GenBank/DDBJ whole genome shotgun (WGS) entry which is preliminary data.</text>
</comment>
<reference evidence="4 5" key="1">
    <citation type="submission" date="2017-08" db="EMBL/GenBank/DDBJ databases">
        <title>Infants hospitalized years apart are colonized by the same room-sourced microbial strains.</title>
        <authorList>
            <person name="Brooks B."/>
            <person name="Olm M.R."/>
            <person name="Firek B.A."/>
            <person name="Baker R."/>
            <person name="Thomas B.C."/>
            <person name="Morowitz M.J."/>
            <person name="Banfield J.F."/>
        </authorList>
    </citation>
    <scope>NUCLEOTIDE SEQUENCE [LARGE SCALE GENOMIC DNA]</scope>
    <source>
        <strain evidence="4">S2_006_000_R1_57</strain>
    </source>
</reference>
<evidence type="ECO:0000259" key="3">
    <source>
        <dbReference type="Pfam" id="PF00561"/>
    </source>
</evidence>
<dbReference type="SUPFAM" id="SSF53474">
    <property type="entry name" value="alpha/beta-Hydrolases"/>
    <property type="match status" value="1"/>
</dbReference>
<dbReference type="PRINTS" id="PR00412">
    <property type="entry name" value="EPOXHYDRLASE"/>
</dbReference>
<accession>A0A2W5IBQ4</accession>
<dbReference type="InterPro" id="IPR000073">
    <property type="entry name" value="AB_hydrolase_1"/>
</dbReference>
<proteinExistence type="predicted"/>
<dbReference type="EMBL" id="QFOZ01000011">
    <property type="protein sequence ID" value="PZP88457.1"/>
    <property type="molecule type" value="Genomic_DNA"/>
</dbReference>
<dbReference type="InterPro" id="IPR000639">
    <property type="entry name" value="Epox_hydrolase-like"/>
</dbReference>
<gene>
    <name evidence="4" type="ORF">DI579_06200</name>
</gene>
<evidence type="ECO:0000256" key="1">
    <source>
        <dbReference type="ARBA" id="ARBA00022801"/>
    </source>
</evidence>
<feature type="region of interest" description="Disordered" evidence="2">
    <location>
        <begin position="1"/>
        <end position="20"/>
    </location>
</feature>
<dbReference type="InterPro" id="IPR029058">
    <property type="entry name" value="AB_hydrolase_fold"/>
</dbReference>
<evidence type="ECO:0000256" key="2">
    <source>
        <dbReference type="SAM" id="MobiDB-lite"/>
    </source>
</evidence>
<dbReference type="Proteomes" id="UP000248606">
    <property type="component" value="Unassembled WGS sequence"/>
</dbReference>
<protein>
    <submittedName>
        <fullName evidence="4">Alpha/beta hydrolase</fullName>
    </submittedName>
</protein>
<evidence type="ECO:0000313" key="5">
    <source>
        <dbReference type="Proteomes" id="UP000248606"/>
    </source>
</evidence>
<organism evidence="4 5">
    <name type="scientific">Lawsonella clevelandensis</name>
    <dbReference type="NCBI Taxonomy" id="1528099"/>
    <lineage>
        <taxon>Bacteria</taxon>
        <taxon>Bacillati</taxon>
        <taxon>Actinomycetota</taxon>
        <taxon>Actinomycetes</taxon>
        <taxon>Mycobacteriales</taxon>
        <taxon>Lawsonellaceae</taxon>
        <taxon>Lawsonella</taxon>
    </lineage>
</organism>
<name>A0A2W5IBQ4_9ACTN</name>
<evidence type="ECO:0000313" key="4">
    <source>
        <dbReference type="EMBL" id="PZP88457.1"/>
    </source>
</evidence>
<feature type="domain" description="AB hydrolase-1" evidence="3">
    <location>
        <begin position="57"/>
        <end position="162"/>
    </location>
</feature>
<sequence>MNDSRHGTPPAPPEPDSVCLPGPWRHRLVSTNGIHLHTADLLPHNWEETHPPNELPPLVLLIHGYGENWWTWHNQLVPLSRAGYHAMAVDLRGYGDSDKPPRGYDLTTAANDMAGLVRATGHRNVTVVGHGLGGTVGWTMARMFRSGVTTLIAVDAPHPLTQRIDYVKQAFTHATTVGPFLSAQIPRLPEWRMQQPHWIEDYISHRTYNNWVDTPEGQEALHIFSDALRIRHVSYCANEYLRWMGRSRLRADGIRYNRKMTRRLALPVVAFRGEYDPVVSEDVLAGCKRYTENFTIMTVPQCGFYPQLENPQAFSTLLLQSLSGSPARINSSDD</sequence>
<keyword evidence="1 4" id="KW-0378">Hydrolase</keyword>
<dbReference type="RefSeq" id="WP_290598858.1">
    <property type="nucleotide sequence ID" value="NZ_JBHWSZ010000054.1"/>
</dbReference>
<dbReference type="GO" id="GO:0016787">
    <property type="term" value="F:hydrolase activity"/>
    <property type="evidence" value="ECO:0007669"/>
    <property type="project" value="UniProtKB-KW"/>
</dbReference>
<dbReference type="Pfam" id="PF00561">
    <property type="entry name" value="Abhydrolase_1"/>
    <property type="match status" value="1"/>
</dbReference>
<dbReference type="PANTHER" id="PTHR43329">
    <property type="entry name" value="EPOXIDE HYDROLASE"/>
    <property type="match status" value="1"/>
</dbReference>
<dbReference type="AlphaFoldDB" id="A0A2W5IBQ4"/>